<protein>
    <submittedName>
        <fullName evidence="9">ABC transporter permease</fullName>
    </submittedName>
</protein>
<comment type="subcellular location">
    <subcellularLocation>
        <location evidence="1 7">Cell membrane</location>
        <topology evidence="1 7">Multi-pass membrane protein</topology>
    </subcellularLocation>
</comment>
<dbReference type="CDD" id="cd06261">
    <property type="entry name" value="TM_PBP2"/>
    <property type="match status" value="1"/>
</dbReference>
<dbReference type="Pfam" id="PF12911">
    <property type="entry name" value="OppC_N"/>
    <property type="match status" value="1"/>
</dbReference>
<dbReference type="EMBL" id="DVGK01000156">
    <property type="protein sequence ID" value="HIR14878.1"/>
    <property type="molecule type" value="Genomic_DNA"/>
</dbReference>
<dbReference type="Proteomes" id="UP000886757">
    <property type="component" value="Unassembled WGS sequence"/>
</dbReference>
<evidence type="ECO:0000256" key="3">
    <source>
        <dbReference type="ARBA" id="ARBA00022475"/>
    </source>
</evidence>
<keyword evidence="6 7" id="KW-0472">Membrane</keyword>
<feature type="transmembrane region" description="Helical" evidence="7">
    <location>
        <begin position="211"/>
        <end position="236"/>
    </location>
</feature>
<evidence type="ECO:0000313" key="9">
    <source>
        <dbReference type="EMBL" id="HIR14878.1"/>
    </source>
</evidence>
<dbReference type="InterPro" id="IPR000515">
    <property type="entry name" value="MetI-like"/>
</dbReference>
<keyword evidence="5 7" id="KW-1133">Transmembrane helix</keyword>
<dbReference type="SUPFAM" id="SSF161098">
    <property type="entry name" value="MetI-like"/>
    <property type="match status" value="1"/>
</dbReference>
<evidence type="ECO:0000256" key="7">
    <source>
        <dbReference type="RuleBase" id="RU363032"/>
    </source>
</evidence>
<dbReference type="AlphaFoldDB" id="A0A9D1DBL3"/>
<keyword evidence="4 7" id="KW-0812">Transmembrane</keyword>
<dbReference type="GO" id="GO:0055085">
    <property type="term" value="P:transmembrane transport"/>
    <property type="evidence" value="ECO:0007669"/>
    <property type="project" value="InterPro"/>
</dbReference>
<dbReference type="InterPro" id="IPR035906">
    <property type="entry name" value="MetI-like_sf"/>
</dbReference>
<feature type="transmembrane region" description="Helical" evidence="7">
    <location>
        <begin position="138"/>
        <end position="163"/>
    </location>
</feature>
<comment type="similarity">
    <text evidence="7">Belongs to the binding-protein-dependent transport system permease family.</text>
</comment>
<feature type="transmembrane region" description="Helical" evidence="7">
    <location>
        <begin position="256"/>
        <end position="279"/>
    </location>
</feature>
<name>A0A9D1DBL3_9FIRM</name>
<evidence type="ECO:0000256" key="5">
    <source>
        <dbReference type="ARBA" id="ARBA00022989"/>
    </source>
</evidence>
<dbReference type="Pfam" id="PF00528">
    <property type="entry name" value="BPD_transp_1"/>
    <property type="match status" value="1"/>
</dbReference>
<dbReference type="PANTHER" id="PTHR43386">
    <property type="entry name" value="OLIGOPEPTIDE TRANSPORT SYSTEM PERMEASE PROTEIN APPC"/>
    <property type="match status" value="1"/>
</dbReference>
<organism evidence="9 10">
    <name type="scientific">Candidatus Choladousia intestinavium</name>
    <dbReference type="NCBI Taxonomy" id="2840727"/>
    <lineage>
        <taxon>Bacteria</taxon>
        <taxon>Bacillati</taxon>
        <taxon>Bacillota</taxon>
        <taxon>Clostridia</taxon>
        <taxon>Lachnospirales</taxon>
        <taxon>Lachnospiraceae</taxon>
        <taxon>Lachnospiraceae incertae sedis</taxon>
        <taxon>Candidatus Choladousia</taxon>
    </lineage>
</organism>
<proteinExistence type="inferred from homology"/>
<reference evidence="9" key="2">
    <citation type="journal article" date="2021" name="PeerJ">
        <title>Extensive microbial diversity within the chicken gut microbiome revealed by metagenomics and culture.</title>
        <authorList>
            <person name="Gilroy R."/>
            <person name="Ravi A."/>
            <person name="Getino M."/>
            <person name="Pursley I."/>
            <person name="Horton D.L."/>
            <person name="Alikhan N.F."/>
            <person name="Baker D."/>
            <person name="Gharbi K."/>
            <person name="Hall N."/>
            <person name="Watson M."/>
            <person name="Adriaenssens E.M."/>
            <person name="Foster-Nyarko E."/>
            <person name="Jarju S."/>
            <person name="Secka A."/>
            <person name="Antonio M."/>
            <person name="Oren A."/>
            <person name="Chaudhuri R.R."/>
            <person name="La Ragione R."/>
            <person name="Hildebrand F."/>
            <person name="Pallen M.J."/>
        </authorList>
    </citation>
    <scope>NUCLEOTIDE SEQUENCE</scope>
    <source>
        <strain evidence="9">ChiSjej4B22-8148</strain>
    </source>
</reference>
<reference evidence="9" key="1">
    <citation type="submission" date="2020-10" db="EMBL/GenBank/DDBJ databases">
        <authorList>
            <person name="Gilroy R."/>
        </authorList>
    </citation>
    <scope>NUCLEOTIDE SEQUENCE</scope>
    <source>
        <strain evidence="9">ChiSjej4B22-8148</strain>
    </source>
</reference>
<sequence>MDEKTVKIRIKKKSQAGDIWRRFLKNKTAVLGLVIFAAIMLAAIFADFIVSYDKGITQNILERLQGPSAAHWFGTDNFGRDIFARVIHGSRNSLLVGIGAVAIGITVGGLLGSIAGFYGGKIDSVIGRIMDTIMSIPLMLLVLSLVTALGNSLINVLLAMMIANIPQYVRIVRAAILSVVGQDYIEAAKACGTSNFKIIIKHVIPNAIGPIIVQATMAVGTMILNAAGISFLGMGIQPPTPEWGSMLNEGKQFMTMYPYIVVFPGIAIGLTALALNLMGDGLRDALDPKLKD</sequence>
<dbReference type="GO" id="GO:0005886">
    <property type="term" value="C:plasma membrane"/>
    <property type="evidence" value="ECO:0007669"/>
    <property type="project" value="UniProtKB-SubCell"/>
</dbReference>
<evidence type="ECO:0000259" key="8">
    <source>
        <dbReference type="PROSITE" id="PS50928"/>
    </source>
</evidence>
<evidence type="ECO:0000313" key="10">
    <source>
        <dbReference type="Proteomes" id="UP000886757"/>
    </source>
</evidence>
<evidence type="ECO:0000256" key="2">
    <source>
        <dbReference type="ARBA" id="ARBA00022448"/>
    </source>
</evidence>
<evidence type="ECO:0000256" key="6">
    <source>
        <dbReference type="ARBA" id="ARBA00023136"/>
    </source>
</evidence>
<dbReference type="InterPro" id="IPR025966">
    <property type="entry name" value="OppC_N"/>
</dbReference>
<feature type="domain" description="ABC transmembrane type-1" evidence="8">
    <location>
        <begin position="90"/>
        <end position="279"/>
    </location>
</feature>
<feature type="transmembrane region" description="Helical" evidence="7">
    <location>
        <begin position="94"/>
        <end position="118"/>
    </location>
</feature>
<keyword evidence="3" id="KW-1003">Cell membrane</keyword>
<dbReference type="PANTHER" id="PTHR43386:SF1">
    <property type="entry name" value="D,D-DIPEPTIDE TRANSPORT SYSTEM PERMEASE PROTEIN DDPC-RELATED"/>
    <property type="match status" value="1"/>
</dbReference>
<dbReference type="PROSITE" id="PS50928">
    <property type="entry name" value="ABC_TM1"/>
    <property type="match status" value="1"/>
</dbReference>
<comment type="caution">
    <text evidence="9">The sequence shown here is derived from an EMBL/GenBank/DDBJ whole genome shotgun (WGS) entry which is preliminary data.</text>
</comment>
<feature type="transmembrane region" description="Helical" evidence="7">
    <location>
        <begin position="29"/>
        <end position="50"/>
    </location>
</feature>
<dbReference type="Gene3D" id="1.10.3720.10">
    <property type="entry name" value="MetI-like"/>
    <property type="match status" value="1"/>
</dbReference>
<keyword evidence="2 7" id="KW-0813">Transport</keyword>
<gene>
    <name evidence="9" type="ORF">IAB31_13265</name>
</gene>
<accession>A0A9D1DBL3</accession>
<evidence type="ECO:0000256" key="4">
    <source>
        <dbReference type="ARBA" id="ARBA00022692"/>
    </source>
</evidence>
<evidence type="ECO:0000256" key="1">
    <source>
        <dbReference type="ARBA" id="ARBA00004651"/>
    </source>
</evidence>
<dbReference type="InterPro" id="IPR050366">
    <property type="entry name" value="BP-dependent_transpt_permease"/>
</dbReference>